<feature type="transmembrane region" description="Helical" evidence="4">
    <location>
        <begin position="15"/>
        <end position="37"/>
    </location>
</feature>
<dbReference type="PANTHER" id="PTHR44757:SF2">
    <property type="entry name" value="BIOFILM ARCHITECTURE MAINTENANCE PROTEIN MBAA"/>
    <property type="match status" value="1"/>
</dbReference>
<dbReference type="CDD" id="cd12914">
    <property type="entry name" value="PDC1_DGC_like"/>
    <property type="match status" value="1"/>
</dbReference>
<dbReference type="PANTHER" id="PTHR44757">
    <property type="entry name" value="DIGUANYLATE CYCLASE DGCP"/>
    <property type="match status" value="1"/>
</dbReference>
<sequence length="769" mass="85064">MNSSARHQARFSREWLIFSLSMIILGLWHGYFTWYDYQHIESRERQRLATQARVIENLIALQLEAIGGTLAQVRQDLGPEWRRDEGLIVATGGRLEGLVKATTSLGTIAILDAAGLVVTSNLKELVGKSFPQRNFFQTVRKDPQPDTLYVGSPYRTSLGAWTINLSRAIIDDRGHFAGVVTASLDPATFKVVLNAVLSAPDAWSALVHEDGGLLVIAAGGGPDRSGMPGVADIGAWTEKTGAGVEVFKTTADPPGRRHLVGIRSIEPAGLKMDQSLTVAVSRDLHAVFTEWRLDTLVHGALYLLVVAIGGCGLFVMHRRRQCVETAAAGSGEARATVENFFAIAPDLLCIADLDGRFRKLNPSWEKLLGYPLAEMEGTPLPRYLHPEDVEPTLEALSALAAGRDVIGFVNRFRRRDGSYHYIEWRSAVRDDLIFASARDVTEHKEMELRLKHMAYHDRLTGLANRSLLFGRLSHSLSAAGRNNTRVAILFIDLDGFKEVNDSSGHESGDIVLKTVAERFQSAVRASDTVARIGGDEFVVVLADITKTAHVGPVAGKLLASLESPIALTEGRTGRVGASIGISIYPDNGREMDELLEAADTAMYQCKRSGKNRYLFSDRAPFAEAGEDGRIVLGETYLLGITVLDEQHRRMTELVNLLIDAVRTDAGDDRSSRLLNELVEYTTSHFNTERELMERFDYPDRATHNASHDYLLVEIADFGEQLAQQGKLFMVKLIRDWLLQHIAREDRPLGRFLRDRMADNHSERIASDGC</sequence>
<dbReference type="Pfam" id="PF00990">
    <property type="entry name" value="GGDEF"/>
    <property type="match status" value="1"/>
</dbReference>
<keyword evidence="4" id="KW-1133">Transmembrane helix</keyword>
<organism evidence="7 8">
    <name type="scientific">Desulfoprunum benzoelyticum</name>
    <dbReference type="NCBI Taxonomy" id="1506996"/>
    <lineage>
        <taxon>Bacteria</taxon>
        <taxon>Pseudomonadati</taxon>
        <taxon>Thermodesulfobacteriota</taxon>
        <taxon>Desulfobulbia</taxon>
        <taxon>Desulfobulbales</taxon>
        <taxon>Desulfobulbaceae</taxon>
        <taxon>Desulfoprunum</taxon>
    </lineage>
</organism>
<dbReference type="RefSeq" id="WP_183347736.1">
    <property type="nucleotide sequence ID" value="NZ_JACHEO010000001.1"/>
</dbReference>
<dbReference type="Gene3D" id="1.20.120.50">
    <property type="entry name" value="Hemerythrin-like"/>
    <property type="match status" value="1"/>
</dbReference>
<feature type="domain" description="PAS" evidence="5">
    <location>
        <begin position="333"/>
        <end position="403"/>
    </location>
</feature>
<comment type="caution">
    <text evidence="7">The sequence shown here is derived from an EMBL/GenBank/DDBJ whole genome shotgun (WGS) entry which is preliminary data.</text>
</comment>
<dbReference type="FunFam" id="3.30.70.270:FF:000001">
    <property type="entry name" value="Diguanylate cyclase domain protein"/>
    <property type="match status" value="1"/>
</dbReference>
<dbReference type="GO" id="GO:0003824">
    <property type="term" value="F:catalytic activity"/>
    <property type="evidence" value="ECO:0007669"/>
    <property type="project" value="UniProtKB-ARBA"/>
</dbReference>
<evidence type="ECO:0000259" key="5">
    <source>
        <dbReference type="PROSITE" id="PS50112"/>
    </source>
</evidence>
<dbReference type="NCBIfam" id="TIGR02481">
    <property type="entry name" value="hemeryth_dom"/>
    <property type="match status" value="1"/>
</dbReference>
<dbReference type="CDD" id="cd01949">
    <property type="entry name" value="GGDEF"/>
    <property type="match status" value="1"/>
</dbReference>
<keyword evidence="4" id="KW-0812">Transmembrane</keyword>
<dbReference type="InterPro" id="IPR000014">
    <property type="entry name" value="PAS"/>
</dbReference>
<dbReference type="InterPro" id="IPR052155">
    <property type="entry name" value="Biofilm_reg_signaling"/>
</dbReference>
<gene>
    <name evidence="7" type="ORF">HNQ81_000385</name>
</gene>
<reference evidence="7 8" key="1">
    <citation type="submission" date="2020-08" db="EMBL/GenBank/DDBJ databases">
        <title>Genomic Encyclopedia of Type Strains, Phase IV (KMG-IV): sequencing the most valuable type-strain genomes for metagenomic binning, comparative biology and taxonomic classification.</title>
        <authorList>
            <person name="Goeker M."/>
        </authorList>
    </citation>
    <scope>NUCLEOTIDE SEQUENCE [LARGE SCALE GENOMIC DNA]</scope>
    <source>
        <strain evidence="7 8">DSM 28570</strain>
    </source>
</reference>
<dbReference type="InterPro" id="IPR012312">
    <property type="entry name" value="Hemerythrin-like"/>
</dbReference>
<dbReference type="GO" id="GO:0046872">
    <property type="term" value="F:metal ion binding"/>
    <property type="evidence" value="ECO:0007669"/>
    <property type="project" value="UniProtKB-KW"/>
</dbReference>
<evidence type="ECO:0000256" key="2">
    <source>
        <dbReference type="ARBA" id="ARBA00022723"/>
    </source>
</evidence>
<dbReference type="InterPro" id="IPR012827">
    <property type="entry name" value="Hemerythrin_metal-bd"/>
</dbReference>
<dbReference type="SUPFAM" id="SSF55073">
    <property type="entry name" value="Nucleotide cyclase"/>
    <property type="match status" value="1"/>
</dbReference>
<dbReference type="Pfam" id="PF08448">
    <property type="entry name" value="PAS_4"/>
    <property type="match status" value="1"/>
</dbReference>
<dbReference type="NCBIfam" id="TIGR00229">
    <property type="entry name" value="sensory_box"/>
    <property type="match status" value="1"/>
</dbReference>
<evidence type="ECO:0000313" key="8">
    <source>
        <dbReference type="Proteomes" id="UP000539642"/>
    </source>
</evidence>
<dbReference type="SMART" id="SM00091">
    <property type="entry name" value="PAS"/>
    <property type="match status" value="1"/>
</dbReference>
<dbReference type="PROSITE" id="PS50887">
    <property type="entry name" value="GGDEF"/>
    <property type="match status" value="1"/>
</dbReference>
<name>A0A840UVD0_9BACT</name>
<dbReference type="AlphaFoldDB" id="A0A840UVD0"/>
<dbReference type="SMART" id="SM00267">
    <property type="entry name" value="GGDEF"/>
    <property type="match status" value="1"/>
</dbReference>
<dbReference type="InterPro" id="IPR013656">
    <property type="entry name" value="PAS_4"/>
</dbReference>
<dbReference type="NCBIfam" id="TIGR00254">
    <property type="entry name" value="GGDEF"/>
    <property type="match status" value="1"/>
</dbReference>
<dbReference type="PROSITE" id="PS50112">
    <property type="entry name" value="PAS"/>
    <property type="match status" value="1"/>
</dbReference>
<dbReference type="SUPFAM" id="SSF55785">
    <property type="entry name" value="PYP-like sensor domain (PAS domain)"/>
    <property type="match status" value="1"/>
</dbReference>
<keyword evidence="8" id="KW-1185">Reference proteome</keyword>
<dbReference type="CDD" id="cd12107">
    <property type="entry name" value="Hemerythrin"/>
    <property type="match status" value="1"/>
</dbReference>
<keyword evidence="4" id="KW-0472">Membrane</keyword>
<protein>
    <submittedName>
        <fullName evidence="7">Diguanylate cyclase (GGDEF)-like protein/hemerythrin-like metal-binding protein/PAS domain S-box-containing protein</fullName>
    </submittedName>
</protein>
<accession>A0A840UVD0</accession>
<evidence type="ECO:0000256" key="4">
    <source>
        <dbReference type="SAM" id="Phobius"/>
    </source>
</evidence>
<dbReference type="CDD" id="cd00130">
    <property type="entry name" value="PAS"/>
    <property type="match status" value="1"/>
</dbReference>
<dbReference type="InterPro" id="IPR043128">
    <property type="entry name" value="Rev_trsase/Diguanyl_cyclase"/>
</dbReference>
<comment type="similarity">
    <text evidence="1">Belongs to the hemerythrin family.</text>
</comment>
<proteinExistence type="inferred from homology"/>
<evidence type="ECO:0000256" key="1">
    <source>
        <dbReference type="ARBA" id="ARBA00010587"/>
    </source>
</evidence>
<evidence type="ECO:0000259" key="6">
    <source>
        <dbReference type="PROSITE" id="PS50887"/>
    </source>
</evidence>
<dbReference type="SUPFAM" id="SSF47188">
    <property type="entry name" value="Hemerythrin-like"/>
    <property type="match status" value="1"/>
</dbReference>
<dbReference type="Gene3D" id="3.30.70.270">
    <property type="match status" value="1"/>
</dbReference>
<feature type="domain" description="GGDEF" evidence="6">
    <location>
        <begin position="484"/>
        <end position="618"/>
    </location>
</feature>
<keyword evidence="3" id="KW-0408">Iron</keyword>
<dbReference type="EMBL" id="JACHEO010000001">
    <property type="protein sequence ID" value="MBB5346678.1"/>
    <property type="molecule type" value="Genomic_DNA"/>
</dbReference>
<keyword evidence="2" id="KW-0479">Metal-binding</keyword>
<dbReference type="InterPro" id="IPR035938">
    <property type="entry name" value="Hemerythrin-like_sf"/>
</dbReference>
<dbReference type="InterPro" id="IPR029787">
    <property type="entry name" value="Nucleotide_cyclase"/>
</dbReference>
<dbReference type="Proteomes" id="UP000539642">
    <property type="component" value="Unassembled WGS sequence"/>
</dbReference>
<evidence type="ECO:0000256" key="3">
    <source>
        <dbReference type="ARBA" id="ARBA00023004"/>
    </source>
</evidence>
<dbReference type="InterPro" id="IPR035965">
    <property type="entry name" value="PAS-like_dom_sf"/>
</dbReference>
<dbReference type="InterPro" id="IPR000160">
    <property type="entry name" value="GGDEF_dom"/>
</dbReference>
<dbReference type="Gene3D" id="3.30.450.20">
    <property type="entry name" value="PAS domain"/>
    <property type="match status" value="2"/>
</dbReference>
<evidence type="ECO:0000313" key="7">
    <source>
        <dbReference type="EMBL" id="MBB5346678.1"/>
    </source>
</evidence>
<feature type="transmembrane region" description="Helical" evidence="4">
    <location>
        <begin position="296"/>
        <end position="316"/>
    </location>
</feature>
<dbReference type="NCBIfam" id="NF033749">
    <property type="entry name" value="bact_hemeryth"/>
    <property type="match status" value="1"/>
</dbReference>
<dbReference type="Pfam" id="PF01814">
    <property type="entry name" value="Hemerythrin"/>
    <property type="match status" value="1"/>
</dbReference>